<sequence>MNRRDFFNSCKLAALSTFTSSLLLKADEEFETNEEIYPADSLAIGSTPIKKSDIFIEDNDINEFIAVRKKLRLVQRHIGYGNFNVVSFDNLIKYAKYAKNIGEFTNKELSFLEKIFYINPTQYGFYGKKISSSITEKISEKDIVKIPRTGHYLFRGKPEQTYYEMKKDIGDTIILTSGVRSIVKQMNLYLDKIYSTDGNITEASKSLAPPAFTYHSIGDFDVGKIGLGYDNFTSRFALTDEFLKMKSLTYIEMRYTINNKDGVRYEPWHIKVI</sequence>
<dbReference type="Pfam" id="PF02557">
    <property type="entry name" value="VanY"/>
    <property type="match status" value="1"/>
</dbReference>
<proteinExistence type="predicted"/>
<evidence type="ECO:0000313" key="2">
    <source>
        <dbReference type="EMBL" id="RXK13739.1"/>
    </source>
</evidence>
<dbReference type="EMBL" id="NXID01000057">
    <property type="protein sequence ID" value="RXK13739.1"/>
    <property type="molecule type" value="Genomic_DNA"/>
</dbReference>
<dbReference type="GO" id="GO:0006508">
    <property type="term" value="P:proteolysis"/>
    <property type="evidence" value="ECO:0007669"/>
    <property type="project" value="InterPro"/>
</dbReference>
<dbReference type="Gene3D" id="3.30.1380.10">
    <property type="match status" value="1"/>
</dbReference>
<dbReference type="Proteomes" id="UP000290092">
    <property type="component" value="Unassembled WGS sequence"/>
</dbReference>
<gene>
    <name evidence="2" type="ORF">CP985_13125</name>
</gene>
<evidence type="ECO:0000259" key="1">
    <source>
        <dbReference type="Pfam" id="PF02557"/>
    </source>
</evidence>
<reference evidence="2 3" key="1">
    <citation type="submission" date="2017-09" db="EMBL/GenBank/DDBJ databases">
        <title>Genomics of the genus Arcobacter.</title>
        <authorList>
            <person name="Perez-Cataluna A."/>
            <person name="Figueras M.J."/>
            <person name="Salas-Masso N."/>
        </authorList>
    </citation>
    <scope>NUCLEOTIDE SEQUENCE [LARGE SCALE GENOMIC DNA]</scope>
    <source>
        <strain evidence="2 3">CECT 7386</strain>
    </source>
</reference>
<name>A0AAX2ADS3_9BACT</name>
<protein>
    <submittedName>
        <fullName evidence="2">Twin-arginine translocation pathway signal protein</fullName>
    </submittedName>
</protein>
<keyword evidence="3" id="KW-1185">Reference proteome</keyword>
<accession>A0AAX2ADS3</accession>
<dbReference type="InterPro" id="IPR003709">
    <property type="entry name" value="VanY-like_core_dom"/>
</dbReference>
<dbReference type="KEGG" id="amyt:AMYT_2706"/>
<feature type="domain" description="D-alanyl-D-alanine carboxypeptidase-like core" evidence="1">
    <location>
        <begin position="168"/>
        <end position="271"/>
    </location>
</feature>
<dbReference type="RefSeq" id="WP_114843049.1">
    <property type="nucleotide sequence ID" value="NZ_CP031219.1"/>
</dbReference>
<dbReference type="InterPro" id="IPR009045">
    <property type="entry name" value="Zn_M74/Hedgehog-like"/>
</dbReference>
<evidence type="ECO:0000313" key="3">
    <source>
        <dbReference type="Proteomes" id="UP000290092"/>
    </source>
</evidence>
<dbReference type="AlphaFoldDB" id="A0AAX2ADS3"/>
<organism evidence="2 3">
    <name type="scientific">Malaciobacter mytili LMG 24559</name>
    <dbReference type="NCBI Taxonomy" id="1032238"/>
    <lineage>
        <taxon>Bacteria</taxon>
        <taxon>Pseudomonadati</taxon>
        <taxon>Campylobacterota</taxon>
        <taxon>Epsilonproteobacteria</taxon>
        <taxon>Campylobacterales</taxon>
        <taxon>Arcobacteraceae</taxon>
        <taxon>Malaciobacter</taxon>
    </lineage>
</organism>
<comment type="caution">
    <text evidence="2">The sequence shown here is derived from an EMBL/GenBank/DDBJ whole genome shotgun (WGS) entry which is preliminary data.</text>
</comment>
<dbReference type="GO" id="GO:0008233">
    <property type="term" value="F:peptidase activity"/>
    <property type="evidence" value="ECO:0007669"/>
    <property type="project" value="InterPro"/>
</dbReference>